<gene>
    <name evidence="8 10 13" type="primary">xylB</name>
    <name evidence="13" type="ORF">H8S18_10720</name>
</gene>
<name>A0ABR7EGD5_9FIRM</name>
<comment type="function">
    <text evidence="8">Catalyzes the phosphorylation of D-xylulose to D-xylulose 5-phosphate.</text>
</comment>
<keyword evidence="3 8" id="KW-0808">Transferase</keyword>
<comment type="similarity">
    <text evidence="1 8 9">Belongs to the FGGY kinase family.</text>
</comment>
<dbReference type="SUPFAM" id="SSF53067">
    <property type="entry name" value="Actin-like ATPase domain"/>
    <property type="match status" value="2"/>
</dbReference>
<evidence type="ECO:0000256" key="5">
    <source>
        <dbReference type="ARBA" id="ARBA00022777"/>
    </source>
</evidence>
<evidence type="ECO:0000256" key="6">
    <source>
        <dbReference type="ARBA" id="ARBA00022840"/>
    </source>
</evidence>
<dbReference type="EC" id="2.7.1.17" evidence="8 10"/>
<feature type="active site" description="Proton acceptor" evidence="8">
    <location>
        <position position="238"/>
    </location>
</feature>
<dbReference type="Pfam" id="PF02782">
    <property type="entry name" value="FGGY_C"/>
    <property type="match status" value="1"/>
</dbReference>
<evidence type="ECO:0000313" key="13">
    <source>
        <dbReference type="EMBL" id="MBC5648809.1"/>
    </source>
</evidence>
<evidence type="ECO:0000313" key="14">
    <source>
        <dbReference type="Proteomes" id="UP000606889"/>
    </source>
</evidence>
<dbReference type="EMBL" id="JACOON010000005">
    <property type="protein sequence ID" value="MBC5648809.1"/>
    <property type="molecule type" value="Genomic_DNA"/>
</dbReference>
<comment type="caution">
    <text evidence="13">The sequence shown here is derived from an EMBL/GenBank/DDBJ whole genome shotgun (WGS) entry which is preliminary data.</text>
</comment>
<feature type="site" description="Important for activity" evidence="8">
    <location>
        <position position="6"/>
    </location>
</feature>
<accession>A0ABR7EGD5</accession>
<proteinExistence type="inferred from homology"/>
<dbReference type="NCBIfam" id="TIGR01312">
    <property type="entry name" value="XylB"/>
    <property type="match status" value="1"/>
</dbReference>
<dbReference type="InterPro" id="IPR043129">
    <property type="entry name" value="ATPase_NBD"/>
</dbReference>
<evidence type="ECO:0000256" key="4">
    <source>
        <dbReference type="ARBA" id="ARBA00022741"/>
    </source>
</evidence>
<dbReference type="InterPro" id="IPR018483">
    <property type="entry name" value="Carb_kinase_FGGY_CS"/>
</dbReference>
<evidence type="ECO:0000256" key="7">
    <source>
        <dbReference type="ARBA" id="ARBA00023277"/>
    </source>
</evidence>
<dbReference type="PANTHER" id="PTHR43095">
    <property type="entry name" value="SUGAR KINASE"/>
    <property type="match status" value="1"/>
</dbReference>
<keyword evidence="6 8" id="KW-0067">ATP-binding</keyword>
<keyword evidence="14" id="KW-1185">Reference proteome</keyword>
<evidence type="ECO:0000256" key="1">
    <source>
        <dbReference type="ARBA" id="ARBA00009156"/>
    </source>
</evidence>
<dbReference type="PROSITE" id="PS00445">
    <property type="entry name" value="FGGY_KINASES_2"/>
    <property type="match status" value="1"/>
</dbReference>
<feature type="domain" description="Carbohydrate kinase FGGY C-terminal" evidence="12">
    <location>
        <begin position="258"/>
        <end position="439"/>
    </location>
</feature>
<protein>
    <recommendedName>
        <fullName evidence="8 10">Xylulose kinase</fullName>
        <shortName evidence="8 10">Xylulokinase</shortName>
        <ecNumber evidence="8 10">2.7.1.17</ecNumber>
    </recommendedName>
</protein>
<keyword evidence="7 8" id="KW-0119">Carbohydrate metabolism</keyword>
<feature type="domain" description="Carbohydrate kinase FGGY N-terminal" evidence="11">
    <location>
        <begin position="1"/>
        <end position="245"/>
    </location>
</feature>
<dbReference type="InterPro" id="IPR018484">
    <property type="entry name" value="FGGY_N"/>
</dbReference>
<dbReference type="Proteomes" id="UP000606889">
    <property type="component" value="Unassembled WGS sequence"/>
</dbReference>
<evidence type="ECO:0000256" key="8">
    <source>
        <dbReference type="HAMAP-Rule" id="MF_02220"/>
    </source>
</evidence>
<dbReference type="GO" id="GO:0004856">
    <property type="term" value="F:D-xylulokinase activity"/>
    <property type="evidence" value="ECO:0007669"/>
    <property type="project" value="UniProtKB-EC"/>
</dbReference>
<feature type="binding site" evidence="8">
    <location>
        <begin position="79"/>
        <end position="80"/>
    </location>
    <ligand>
        <name>substrate</name>
    </ligand>
</feature>
<evidence type="ECO:0000259" key="11">
    <source>
        <dbReference type="Pfam" id="PF00370"/>
    </source>
</evidence>
<reference evidence="13 14" key="1">
    <citation type="submission" date="2020-08" db="EMBL/GenBank/DDBJ databases">
        <title>Genome public.</title>
        <authorList>
            <person name="Liu C."/>
            <person name="Sun Q."/>
        </authorList>
    </citation>
    <scope>NUCLEOTIDE SEQUENCE [LARGE SCALE GENOMIC DNA]</scope>
    <source>
        <strain evidence="13 14">NSJ-35</strain>
    </source>
</reference>
<evidence type="ECO:0000256" key="9">
    <source>
        <dbReference type="RuleBase" id="RU003733"/>
    </source>
</evidence>
<keyword evidence="2 8" id="KW-0859">Xylose metabolism</keyword>
<evidence type="ECO:0000256" key="10">
    <source>
        <dbReference type="RuleBase" id="RU364073"/>
    </source>
</evidence>
<dbReference type="CDD" id="cd07808">
    <property type="entry name" value="ASKHA_NBD_FGGY_EcXK-like"/>
    <property type="match status" value="1"/>
</dbReference>
<dbReference type="Pfam" id="PF00370">
    <property type="entry name" value="FGGY_N"/>
    <property type="match status" value="1"/>
</dbReference>
<dbReference type="Gene3D" id="3.30.420.40">
    <property type="match status" value="2"/>
</dbReference>
<sequence>MLLGIDVGTSGLKAMLLNPETGMSILAYREYDVTMPKTGFAEQSPDLWWKALIACLNELRAKNTAIFEKIDAIGFSGQMHGLVMVGKNKEAVTNAILWLDQRSERQTRAFQEKIPSEEIATVIQNRPFPGFAVPSFMWIQENEKDIYRDCYKIMQPKDYLRMKLTGAIGTEVSDASATAGFDIKNRKWAFDLLDKLGLDPEKFPDCRESVDLAGVITAEAAKATGLRKGIPVVFGAGDQQAQSIGNGAVCEGLFISNIGTGGQIATYSEKDIYDKKLRTHTFCHAVNKAYTIYGAALCSGMSIKWLKNNVFDAESYDEISALAQQAPPCSEELIYLPYLAGERTPHMDPKARGIFFGLTMRHDKRHFARAVMEGVTFSLRDSLELFEKMNLPVERIIASGGGANSKIWLRIQADIFGKEIVVSDVREQACLGACILAGIGTGMFGDVQEAVRKLVTFKKETYEPDMKAHERYGLTYRQFQKIYDANKELFAANGH</sequence>
<keyword evidence="4 8" id="KW-0547">Nucleotide-binding</keyword>
<dbReference type="InterPro" id="IPR000577">
    <property type="entry name" value="Carb_kinase_FGGY"/>
</dbReference>
<dbReference type="PIRSF" id="PIRSF000538">
    <property type="entry name" value="GlpK"/>
    <property type="match status" value="1"/>
</dbReference>
<evidence type="ECO:0000256" key="3">
    <source>
        <dbReference type="ARBA" id="ARBA00022679"/>
    </source>
</evidence>
<dbReference type="HAMAP" id="MF_02220">
    <property type="entry name" value="XylB"/>
    <property type="match status" value="1"/>
</dbReference>
<dbReference type="PANTHER" id="PTHR43095:SF5">
    <property type="entry name" value="XYLULOSE KINASE"/>
    <property type="match status" value="1"/>
</dbReference>
<dbReference type="InterPro" id="IPR006000">
    <property type="entry name" value="Xylulokinase"/>
</dbReference>
<comment type="catalytic activity">
    <reaction evidence="8 10">
        <text>D-xylulose + ATP = D-xylulose 5-phosphate + ADP + H(+)</text>
        <dbReference type="Rhea" id="RHEA:10964"/>
        <dbReference type="ChEBI" id="CHEBI:15378"/>
        <dbReference type="ChEBI" id="CHEBI:17140"/>
        <dbReference type="ChEBI" id="CHEBI:30616"/>
        <dbReference type="ChEBI" id="CHEBI:57737"/>
        <dbReference type="ChEBI" id="CHEBI:456216"/>
        <dbReference type="EC" id="2.7.1.17"/>
    </reaction>
</comment>
<evidence type="ECO:0000259" key="12">
    <source>
        <dbReference type="Pfam" id="PF02782"/>
    </source>
</evidence>
<dbReference type="RefSeq" id="WP_186858260.1">
    <property type="nucleotide sequence ID" value="NZ_JACOON010000005.1"/>
</dbReference>
<dbReference type="InterPro" id="IPR018485">
    <property type="entry name" value="FGGY_C"/>
</dbReference>
<organism evidence="13 14">
    <name type="scientific">Christensenella tenuis</name>
    <dbReference type="NCBI Taxonomy" id="2763033"/>
    <lineage>
        <taxon>Bacteria</taxon>
        <taxon>Bacillati</taxon>
        <taxon>Bacillota</taxon>
        <taxon>Clostridia</taxon>
        <taxon>Christensenellales</taxon>
        <taxon>Christensenellaceae</taxon>
        <taxon>Christensenella</taxon>
    </lineage>
</organism>
<dbReference type="InterPro" id="IPR050406">
    <property type="entry name" value="FGGY_Carb_Kinase"/>
</dbReference>
<evidence type="ECO:0000256" key="2">
    <source>
        <dbReference type="ARBA" id="ARBA00022629"/>
    </source>
</evidence>
<keyword evidence="5 8" id="KW-0418">Kinase</keyword>